<reference evidence="5" key="1">
    <citation type="journal article" date="2018" name="Int. J. Syst. Evol. Microbiol.">
        <title>Jatrophihabitans telluris sp. nov., isolated from sediment soil of lava forest wetlands and the emended description of the genus Jatrophihabitans.</title>
        <authorList>
            <person name="Lee K.C."/>
            <person name="Suh M.K."/>
            <person name="Eom M.K."/>
            <person name="Kim K.K."/>
            <person name="Kim J.S."/>
            <person name="Kim D.S."/>
            <person name="Ko S.H."/>
            <person name="Shin Y.K."/>
            <person name="Lee J.S."/>
        </authorList>
    </citation>
    <scope>NUCLEOTIDE SEQUENCE</scope>
    <source>
        <strain evidence="5">N237</strain>
    </source>
</reference>
<evidence type="ECO:0000313" key="5">
    <source>
        <dbReference type="EMBL" id="UQX89061.1"/>
    </source>
</evidence>
<keyword evidence="3 4" id="KW-0732">Signal</keyword>
<evidence type="ECO:0000313" key="6">
    <source>
        <dbReference type="Proteomes" id="UP001056336"/>
    </source>
</evidence>
<gene>
    <name evidence="5" type="ORF">M6D93_03435</name>
</gene>
<evidence type="ECO:0000256" key="3">
    <source>
        <dbReference type="ARBA" id="ARBA00022729"/>
    </source>
</evidence>
<sequence length="456" mass="48961">MKHQPSHTIARSCLVAGLALVTALATACTGGGSNKAAAPASVIATDASHAPTSITVWSFNTLAKEVKAFQDDLGRLHQKYPWLTVKFVPGKDDAAFAKAVAAGDPPDVFISTAPDYVGQFCHNGTVLDMSQYLKLANIDVTKTFPAASLVYTQYQGKQCALPLLTDAYGLYYNKKMFAAAGIASPPKTFSELIDDAKKLTVKNADGSIKTFGLVTRTDYNLNANIFTGVHTNSKFYDAAGKATFASDPGWANILQLDKSLQDFYGAGNVQKFVGQYQPHSDDAANAFVKGAAAMEYDGEWHIGEIADEAPNLDYGIAPFPVPDDQLSRYGVGNTQGTVVYIPSRTKHAQEAYFAAQQLTTDTTFLTTLADAVSNVPSTFDSLKAWDQAGNEHWKAMIDILTNPGSYYKQLTAAGAQDATAWGTFTQNYERGKAGDLTAALKKFDQQVNTMNAQAGQ</sequence>
<protein>
    <submittedName>
        <fullName evidence="5">Extracellular solute-binding protein</fullName>
    </submittedName>
</protein>
<comment type="similarity">
    <text evidence="1">Belongs to the bacterial solute-binding protein 1 family.</text>
</comment>
<evidence type="ECO:0000256" key="1">
    <source>
        <dbReference type="ARBA" id="ARBA00008520"/>
    </source>
</evidence>
<accession>A0ABY4R1D1</accession>
<dbReference type="RefSeq" id="WP_249772957.1">
    <property type="nucleotide sequence ID" value="NZ_CP097332.1"/>
</dbReference>
<dbReference type="InterPro" id="IPR006059">
    <property type="entry name" value="SBP"/>
</dbReference>
<dbReference type="Pfam" id="PF01547">
    <property type="entry name" value="SBP_bac_1"/>
    <property type="match status" value="1"/>
</dbReference>
<reference evidence="5" key="2">
    <citation type="submission" date="2022-05" db="EMBL/GenBank/DDBJ databases">
        <authorList>
            <person name="Kim J.-S."/>
            <person name="Lee K."/>
            <person name="Suh M."/>
            <person name="Eom M."/>
            <person name="Kim J.-S."/>
            <person name="Kim D.-S."/>
            <person name="Ko S.-H."/>
            <person name="Shin Y."/>
            <person name="Lee J.-S."/>
        </authorList>
    </citation>
    <scope>NUCLEOTIDE SEQUENCE</scope>
    <source>
        <strain evidence="5">N237</strain>
    </source>
</reference>
<name>A0ABY4R1D1_9ACTN</name>
<evidence type="ECO:0000256" key="2">
    <source>
        <dbReference type="ARBA" id="ARBA00022448"/>
    </source>
</evidence>
<feature type="signal peptide" evidence="4">
    <location>
        <begin position="1"/>
        <end position="27"/>
    </location>
</feature>
<dbReference type="Proteomes" id="UP001056336">
    <property type="component" value="Chromosome"/>
</dbReference>
<dbReference type="Gene3D" id="3.40.190.10">
    <property type="entry name" value="Periplasmic binding protein-like II"/>
    <property type="match status" value="2"/>
</dbReference>
<organism evidence="5 6">
    <name type="scientific">Jatrophihabitans telluris</name>
    <dbReference type="NCBI Taxonomy" id="2038343"/>
    <lineage>
        <taxon>Bacteria</taxon>
        <taxon>Bacillati</taxon>
        <taxon>Actinomycetota</taxon>
        <taxon>Actinomycetes</taxon>
        <taxon>Jatrophihabitantales</taxon>
        <taxon>Jatrophihabitantaceae</taxon>
        <taxon>Jatrophihabitans</taxon>
    </lineage>
</organism>
<dbReference type="PROSITE" id="PS51257">
    <property type="entry name" value="PROKAR_LIPOPROTEIN"/>
    <property type="match status" value="1"/>
</dbReference>
<dbReference type="PANTHER" id="PTHR30061">
    <property type="entry name" value="MALTOSE-BINDING PERIPLASMIC PROTEIN"/>
    <property type="match status" value="1"/>
</dbReference>
<keyword evidence="6" id="KW-1185">Reference proteome</keyword>
<dbReference type="PANTHER" id="PTHR30061:SF50">
    <property type="entry name" value="MALTOSE_MALTODEXTRIN-BINDING PERIPLASMIC PROTEIN"/>
    <property type="match status" value="1"/>
</dbReference>
<feature type="chain" id="PRO_5046800372" evidence="4">
    <location>
        <begin position="28"/>
        <end position="456"/>
    </location>
</feature>
<dbReference type="SUPFAM" id="SSF53850">
    <property type="entry name" value="Periplasmic binding protein-like II"/>
    <property type="match status" value="1"/>
</dbReference>
<keyword evidence="2" id="KW-0813">Transport</keyword>
<proteinExistence type="inferred from homology"/>
<evidence type="ECO:0000256" key="4">
    <source>
        <dbReference type="SAM" id="SignalP"/>
    </source>
</evidence>
<dbReference type="EMBL" id="CP097332">
    <property type="protein sequence ID" value="UQX89061.1"/>
    <property type="molecule type" value="Genomic_DNA"/>
</dbReference>